<reference evidence="7" key="1">
    <citation type="submission" date="2022-01" db="EMBL/GenBank/DDBJ databases">
        <authorList>
            <person name="King R."/>
        </authorList>
    </citation>
    <scope>NUCLEOTIDE SEQUENCE</scope>
</reference>
<comment type="similarity">
    <text evidence="6">Belongs to the insect chemoreceptor superfamily. Gustatory receptor (GR) family.</text>
</comment>
<keyword evidence="6" id="KW-0807">Transducer</keyword>
<dbReference type="Pfam" id="PF08395">
    <property type="entry name" value="7tm_7"/>
    <property type="match status" value="1"/>
</dbReference>
<evidence type="ECO:0000256" key="1">
    <source>
        <dbReference type="ARBA" id="ARBA00004651"/>
    </source>
</evidence>
<proteinExistence type="inferred from homology"/>
<dbReference type="Proteomes" id="UP001153712">
    <property type="component" value="Chromosome 5"/>
</dbReference>
<evidence type="ECO:0000256" key="3">
    <source>
        <dbReference type="ARBA" id="ARBA00022692"/>
    </source>
</evidence>
<accession>A0A9N9TUH2</accession>
<gene>
    <name evidence="7" type="ORF">PHYEVI_LOCUS8408</name>
</gene>
<sequence length="388" mass="45055">MPSIVMFYENLAEKFVKNRLKFTVYASVLLGNFPYCCRKSNELDRKSKILVSLLKYLWGFYFLVLTVLVLQRLQSYSTDSFSIFQSLAFVRESFYLHYVFMSLKSLFHGKRKQSLVRLLGKIHRYSKKTSATTSIRFNGFDVVFAILYIVLMVTYIYQFGFVMSPSTPTLQTFSLVHLFKYNLEVVLLYTFLRQFGNFYADIGRALDKLFDEQKRNIFVCSRNPGYLNDYLTGSQIRNLGKRILSLYELMEDFNVLYGSRLLNLFATVILIILTKIDAIASFIELTIIITFVNIALSLIFTSDAIITEGQDIFNAAYWFYLQSPDPSLQKEELRRFIFKMKYLTPVISAADFFTIKKSTLTALCSGLTTHSIVMIQLGYSKFNKHVTH</sequence>
<keyword evidence="5 6" id="KW-0472">Membrane</keyword>
<evidence type="ECO:0000256" key="6">
    <source>
        <dbReference type="RuleBase" id="RU363108"/>
    </source>
</evidence>
<dbReference type="AlphaFoldDB" id="A0A9N9TUH2"/>
<dbReference type="GO" id="GO:0050909">
    <property type="term" value="P:sensory perception of taste"/>
    <property type="evidence" value="ECO:0007669"/>
    <property type="project" value="InterPro"/>
</dbReference>
<dbReference type="EMBL" id="OU900098">
    <property type="protein sequence ID" value="CAG9862085.1"/>
    <property type="molecule type" value="Genomic_DNA"/>
</dbReference>
<feature type="transmembrane region" description="Helical" evidence="6">
    <location>
        <begin position="49"/>
        <end position="70"/>
    </location>
</feature>
<dbReference type="InterPro" id="IPR013604">
    <property type="entry name" value="7TM_chemorcpt"/>
</dbReference>
<keyword evidence="6" id="KW-0675">Receptor</keyword>
<evidence type="ECO:0000313" key="7">
    <source>
        <dbReference type="EMBL" id="CAG9862085.1"/>
    </source>
</evidence>
<keyword evidence="2 6" id="KW-1003">Cell membrane</keyword>
<evidence type="ECO:0000256" key="5">
    <source>
        <dbReference type="ARBA" id="ARBA00023136"/>
    </source>
</evidence>
<comment type="subcellular location">
    <subcellularLocation>
        <location evidence="1 6">Cell membrane</location>
        <topology evidence="1 6">Multi-pass membrane protein</topology>
    </subcellularLocation>
</comment>
<name>A0A9N9TUH2_PHYSR</name>
<dbReference type="GO" id="GO:0005886">
    <property type="term" value="C:plasma membrane"/>
    <property type="evidence" value="ECO:0007669"/>
    <property type="project" value="UniProtKB-SubCell"/>
</dbReference>
<evidence type="ECO:0000313" key="8">
    <source>
        <dbReference type="Proteomes" id="UP001153712"/>
    </source>
</evidence>
<feature type="transmembrane region" description="Helical" evidence="6">
    <location>
        <begin position="82"/>
        <end position="103"/>
    </location>
</feature>
<feature type="transmembrane region" description="Helical" evidence="6">
    <location>
        <begin position="137"/>
        <end position="157"/>
    </location>
</feature>
<dbReference type="OrthoDB" id="6774919at2759"/>
<evidence type="ECO:0000256" key="4">
    <source>
        <dbReference type="ARBA" id="ARBA00022989"/>
    </source>
</evidence>
<organism evidence="7 8">
    <name type="scientific">Phyllotreta striolata</name>
    <name type="common">Striped flea beetle</name>
    <name type="synonym">Crioceris striolata</name>
    <dbReference type="NCBI Taxonomy" id="444603"/>
    <lineage>
        <taxon>Eukaryota</taxon>
        <taxon>Metazoa</taxon>
        <taxon>Ecdysozoa</taxon>
        <taxon>Arthropoda</taxon>
        <taxon>Hexapoda</taxon>
        <taxon>Insecta</taxon>
        <taxon>Pterygota</taxon>
        <taxon>Neoptera</taxon>
        <taxon>Endopterygota</taxon>
        <taxon>Coleoptera</taxon>
        <taxon>Polyphaga</taxon>
        <taxon>Cucujiformia</taxon>
        <taxon>Chrysomeloidea</taxon>
        <taxon>Chrysomelidae</taxon>
        <taxon>Galerucinae</taxon>
        <taxon>Alticini</taxon>
        <taxon>Phyllotreta</taxon>
    </lineage>
</organism>
<keyword evidence="4 6" id="KW-1133">Transmembrane helix</keyword>
<evidence type="ECO:0000256" key="2">
    <source>
        <dbReference type="ARBA" id="ARBA00022475"/>
    </source>
</evidence>
<feature type="transmembrane region" description="Helical" evidence="6">
    <location>
        <begin position="255"/>
        <end position="273"/>
    </location>
</feature>
<comment type="function">
    <text evidence="6">Gustatory receptor which mediates acceptance or avoidance behavior, depending on its substrates.</text>
</comment>
<protein>
    <recommendedName>
        <fullName evidence="6">Gustatory receptor</fullName>
    </recommendedName>
</protein>
<keyword evidence="3 6" id="KW-0812">Transmembrane</keyword>
<comment type="caution">
    <text evidence="6">Lacks conserved residue(s) required for the propagation of feature annotation.</text>
</comment>
<dbReference type="GO" id="GO:0007165">
    <property type="term" value="P:signal transduction"/>
    <property type="evidence" value="ECO:0007669"/>
    <property type="project" value="UniProtKB-KW"/>
</dbReference>
<keyword evidence="8" id="KW-1185">Reference proteome</keyword>
<feature type="transmembrane region" description="Helical" evidence="6">
    <location>
        <begin position="280"/>
        <end position="300"/>
    </location>
</feature>